<keyword evidence="2" id="KW-0328">Glycosyltransferase</keyword>
<dbReference type="Proteomes" id="UP000436088">
    <property type="component" value="Unassembled WGS sequence"/>
</dbReference>
<evidence type="ECO:0008006" key="14">
    <source>
        <dbReference type="Google" id="ProtNLM"/>
    </source>
</evidence>
<gene>
    <name evidence="12" type="ORF">F3Y22_tig00113096pilonHSYRG00099</name>
</gene>
<keyword evidence="6" id="KW-0472">Membrane</keyword>
<dbReference type="InterPro" id="IPR025558">
    <property type="entry name" value="DUF4283"/>
</dbReference>
<dbReference type="EMBL" id="VEPZ02001689">
    <property type="protein sequence ID" value="KAE8663142.1"/>
    <property type="molecule type" value="Genomic_DNA"/>
</dbReference>
<dbReference type="InterPro" id="IPR005150">
    <property type="entry name" value="Cellulose_synth"/>
</dbReference>
<feature type="domain" description="RNase H type-1" evidence="9">
    <location>
        <begin position="23"/>
        <end position="81"/>
    </location>
</feature>
<evidence type="ECO:0000259" key="9">
    <source>
        <dbReference type="Pfam" id="PF13456"/>
    </source>
</evidence>
<comment type="caution">
    <text evidence="12">The sequence shown here is derived from an EMBL/GenBank/DDBJ whole genome shotgun (WGS) entry which is preliminary data.</text>
</comment>
<evidence type="ECO:0000256" key="1">
    <source>
        <dbReference type="ARBA" id="ARBA00004308"/>
    </source>
</evidence>
<protein>
    <recommendedName>
        <fullName evidence="14">Reverse transcriptase zinc-binding domain-containing protein</fullName>
    </recommendedName>
</protein>
<feature type="domain" description="DUF4283" evidence="11">
    <location>
        <begin position="152"/>
        <end position="210"/>
    </location>
</feature>
<evidence type="ECO:0000256" key="2">
    <source>
        <dbReference type="ARBA" id="ARBA00022676"/>
    </source>
</evidence>
<evidence type="ECO:0000256" key="5">
    <source>
        <dbReference type="ARBA" id="ARBA00022989"/>
    </source>
</evidence>
<dbReference type="Pfam" id="PF03552">
    <property type="entry name" value="Cellulose_synt"/>
    <property type="match status" value="1"/>
</dbReference>
<dbReference type="GO" id="GO:0003676">
    <property type="term" value="F:nucleic acid binding"/>
    <property type="evidence" value="ECO:0007669"/>
    <property type="project" value="InterPro"/>
</dbReference>
<proteinExistence type="predicted"/>
<keyword evidence="7" id="KW-0961">Cell wall biogenesis/degradation</keyword>
<evidence type="ECO:0000259" key="10">
    <source>
        <dbReference type="Pfam" id="PF13966"/>
    </source>
</evidence>
<dbReference type="GO" id="GO:0071555">
    <property type="term" value="P:cell wall organization"/>
    <property type="evidence" value="ECO:0007669"/>
    <property type="project" value="UniProtKB-KW"/>
</dbReference>
<name>A0A6A2WQF1_HIBSY</name>
<dbReference type="Pfam" id="PF13966">
    <property type="entry name" value="zf-RVT"/>
    <property type="match status" value="1"/>
</dbReference>
<accession>A0A6A2WQF1</accession>
<keyword evidence="4" id="KW-0812">Transmembrane</keyword>
<keyword evidence="3" id="KW-0808">Transferase</keyword>
<sequence>MAASRPELIQWKPAPVDWCTLDSDGAVHNSSSLGSVGGLIRNNAGDWIVGFNKSVGVTTPLQAELWGIFEGLNLALGCWILSLFVVKQILRLTAMPNFLQPLMASFASSLMHPKKSPPILPGTCMVLGFCWAMSAEAIADWRKLFAAGRILEWIYALVGQFIGSTPNFGTLQKVIELMWGKAAPVKVSLAGSNLFVFSFANASTRDWVLKNVVQCPLELFSRKGLSYIASAIGKPLHMDSITTSRERIEYARVTVPWKPAPYDACGSDTTVAGVKIDNAPTEQNGNLKEVIYDANPGGNVDVHYVQIALSLVDTVGKYCKDNDRVNSGKEVAKEVNQATHVEALNTENGSNPPIKRGRARPTKDGGKGAIVGLKNKFEVLNSIDPKSLLATEDSNFSDWNSCCNYNHSTNGRIWMLWHSSLSCTILYVFDQSISMKGNLSWIIGGDFNIILNAEESSTTAPAVGNPAQILFHKLKKAKLANLNSAHIGNNITSELEVGKKLQVLEEAKLLFYKQKAKVDWINEGDQGTHFFHSMMASNRKTNTIRVLYNKARLRLDTFEDLSNEVISFFPNAAREIMEAVWGQGNEKSPGPNGYNPFFFKSAWSVISDEFKSSIRYCFDNSFILHAFNTTVVVLEKKVPNPNMGRSIVDNTLLAQELVRGYNRKNISPREITGFKIAKLPVRYLGIPLVTKKMAEKDCQCLIEKIRAKLNLHVMLPLVVIKRIEQLCSRFFWKGGWNKAFFAKLVKNLLAEDESLWVAWIHFYMIKDADFLQMMNLARDRSGKTCGSQKIRLPTRVRLLRMGLAIENDKCLLCSIKPETRDHIFFECGLTNALWGAILSLRGVNRNVSSWNGELAWAIHCFKGKSLIVRVLKLALAGYAYSIWKERNNILFGGKARLMRYILEDIREIIRIQFSGWSIDRVDSRNVALCVNWGIPCQSSAFLGNEIDYPKKIILQKQYEDVKMRIETTTKLNRIPQHIRKQHEGFREWDFVSSKRDQQTILQILIDGRDPNAWDIEGNPLPTRVFVKREKTPTSPPFQSWIHECAYQAIIKDNNSPIILNVDCDMYSDNSESIKYSLCLFMDEEKGDEIAFIQFPQNFDNLTKNDIYGSCLRVEVQGLDANGEPCYIGTGCFHRREALCGKKYEKNYKVDWTKLNDTKVEDNASLLEETSKVLASYGFSIRLLVEDIVTAPCCMDTKRSLLGFGLLTVLAVSGLQTDWRRCIMPLFHAFACLKASHCSPRYRALWVLPFAYVAFSHRAYSLSEFVWCGGTFMSWCNDQRMWCNHLEAVRMFDILATLAMLNLLGMLGAIKKVIISNVLECKFSSAWLW</sequence>
<evidence type="ECO:0000256" key="8">
    <source>
        <dbReference type="SAM" id="MobiDB-lite"/>
    </source>
</evidence>
<evidence type="ECO:0000256" key="7">
    <source>
        <dbReference type="ARBA" id="ARBA00023316"/>
    </source>
</evidence>
<dbReference type="Pfam" id="PF13456">
    <property type="entry name" value="RVT_3"/>
    <property type="match status" value="1"/>
</dbReference>
<feature type="region of interest" description="Disordered" evidence="8">
    <location>
        <begin position="345"/>
        <end position="365"/>
    </location>
</feature>
<comment type="subcellular location">
    <subcellularLocation>
        <location evidence="1">Endomembrane system</location>
    </subcellularLocation>
</comment>
<reference evidence="12" key="1">
    <citation type="submission" date="2019-09" db="EMBL/GenBank/DDBJ databases">
        <title>Draft genome information of white flower Hibiscus syriacus.</title>
        <authorList>
            <person name="Kim Y.-M."/>
        </authorList>
    </citation>
    <scope>NUCLEOTIDE SEQUENCE [LARGE SCALE GENOMIC DNA]</scope>
    <source>
        <strain evidence="12">YM2019G1</strain>
    </source>
</reference>
<dbReference type="GO" id="GO:0030244">
    <property type="term" value="P:cellulose biosynthetic process"/>
    <property type="evidence" value="ECO:0007669"/>
    <property type="project" value="InterPro"/>
</dbReference>
<dbReference type="CDD" id="cd06222">
    <property type="entry name" value="RNase_H_like"/>
    <property type="match status" value="1"/>
</dbReference>
<dbReference type="InterPro" id="IPR026960">
    <property type="entry name" value="RVT-Znf"/>
</dbReference>
<dbReference type="SUPFAM" id="SSF53098">
    <property type="entry name" value="Ribonuclease H-like"/>
    <property type="match status" value="1"/>
</dbReference>
<dbReference type="GO" id="GO:0016020">
    <property type="term" value="C:membrane"/>
    <property type="evidence" value="ECO:0007669"/>
    <property type="project" value="InterPro"/>
</dbReference>
<evidence type="ECO:0000256" key="6">
    <source>
        <dbReference type="ARBA" id="ARBA00023136"/>
    </source>
</evidence>
<evidence type="ECO:0000313" key="13">
    <source>
        <dbReference type="Proteomes" id="UP000436088"/>
    </source>
</evidence>
<dbReference type="PANTHER" id="PTHR13301">
    <property type="entry name" value="X-BOX TRANSCRIPTION FACTOR-RELATED"/>
    <property type="match status" value="1"/>
</dbReference>
<feature type="domain" description="Reverse transcriptase zinc-binding" evidence="10">
    <location>
        <begin position="790"/>
        <end position="834"/>
    </location>
</feature>
<keyword evidence="5" id="KW-1133">Transmembrane helix</keyword>
<evidence type="ECO:0000256" key="4">
    <source>
        <dbReference type="ARBA" id="ARBA00022692"/>
    </source>
</evidence>
<dbReference type="InterPro" id="IPR044730">
    <property type="entry name" value="RNase_H-like_dom_plant"/>
</dbReference>
<dbReference type="GO" id="GO:0004523">
    <property type="term" value="F:RNA-DNA hybrid ribonuclease activity"/>
    <property type="evidence" value="ECO:0007669"/>
    <property type="project" value="InterPro"/>
</dbReference>
<dbReference type="GO" id="GO:0016760">
    <property type="term" value="F:cellulose synthase (UDP-forming) activity"/>
    <property type="evidence" value="ECO:0007669"/>
    <property type="project" value="InterPro"/>
</dbReference>
<dbReference type="Pfam" id="PF14111">
    <property type="entry name" value="DUF4283"/>
    <property type="match status" value="1"/>
</dbReference>
<dbReference type="InterPro" id="IPR002156">
    <property type="entry name" value="RNaseH_domain"/>
</dbReference>
<dbReference type="GO" id="GO:0012505">
    <property type="term" value="C:endomembrane system"/>
    <property type="evidence" value="ECO:0007669"/>
    <property type="project" value="UniProtKB-SubCell"/>
</dbReference>
<organism evidence="12 13">
    <name type="scientific">Hibiscus syriacus</name>
    <name type="common">Rose of Sharon</name>
    <dbReference type="NCBI Taxonomy" id="106335"/>
    <lineage>
        <taxon>Eukaryota</taxon>
        <taxon>Viridiplantae</taxon>
        <taxon>Streptophyta</taxon>
        <taxon>Embryophyta</taxon>
        <taxon>Tracheophyta</taxon>
        <taxon>Spermatophyta</taxon>
        <taxon>Magnoliopsida</taxon>
        <taxon>eudicotyledons</taxon>
        <taxon>Gunneridae</taxon>
        <taxon>Pentapetalae</taxon>
        <taxon>rosids</taxon>
        <taxon>malvids</taxon>
        <taxon>Malvales</taxon>
        <taxon>Malvaceae</taxon>
        <taxon>Malvoideae</taxon>
        <taxon>Hibiscus</taxon>
    </lineage>
</organism>
<evidence type="ECO:0000313" key="12">
    <source>
        <dbReference type="EMBL" id="KAE8663142.1"/>
    </source>
</evidence>
<dbReference type="InterPro" id="IPR012337">
    <property type="entry name" value="RNaseH-like_sf"/>
</dbReference>
<evidence type="ECO:0000256" key="3">
    <source>
        <dbReference type="ARBA" id="ARBA00022679"/>
    </source>
</evidence>
<evidence type="ECO:0000259" key="11">
    <source>
        <dbReference type="Pfam" id="PF14111"/>
    </source>
</evidence>
<keyword evidence="13" id="KW-1185">Reference proteome</keyword>